<dbReference type="RefSeq" id="WP_317047649.1">
    <property type="nucleotide sequence ID" value="NZ_QASA01000002.1"/>
</dbReference>
<evidence type="ECO:0000313" key="1">
    <source>
        <dbReference type="EMBL" id="RDC58859.1"/>
    </source>
</evidence>
<name>A0A369Q7F1_9BACT</name>
<protein>
    <recommendedName>
        <fullName evidence="3">Alpha/beta hydrolase fold-3 domain-containing protein</fullName>
    </recommendedName>
</protein>
<evidence type="ECO:0008006" key="3">
    <source>
        <dbReference type="Google" id="ProtNLM"/>
    </source>
</evidence>
<dbReference type="AlphaFoldDB" id="A0A369Q7F1"/>
<organism evidence="1 2">
    <name type="scientific">Adhaeribacter pallidiroseus</name>
    <dbReference type="NCBI Taxonomy" id="2072847"/>
    <lineage>
        <taxon>Bacteria</taxon>
        <taxon>Pseudomonadati</taxon>
        <taxon>Bacteroidota</taxon>
        <taxon>Cytophagia</taxon>
        <taxon>Cytophagales</taxon>
        <taxon>Hymenobacteraceae</taxon>
        <taxon>Adhaeribacter</taxon>
    </lineage>
</organism>
<sequence>MLAEKLKAAGVAVNQKTYNGVTHEFFGMATVLPEAKEAQALAVADLKKAFSK</sequence>
<dbReference type="Gene3D" id="3.40.50.1820">
    <property type="entry name" value="alpha/beta hydrolase"/>
    <property type="match status" value="1"/>
</dbReference>
<comment type="caution">
    <text evidence="1">The sequence shown here is derived from an EMBL/GenBank/DDBJ whole genome shotgun (WGS) entry which is preliminary data.</text>
</comment>
<dbReference type="EMBL" id="QASA01000002">
    <property type="protein sequence ID" value="RDC58859.1"/>
    <property type="molecule type" value="Genomic_DNA"/>
</dbReference>
<accession>A0A369Q7F1</accession>
<proteinExistence type="predicted"/>
<reference evidence="1 2" key="1">
    <citation type="submission" date="2018-04" db="EMBL/GenBank/DDBJ databases">
        <title>Adhaeribacter sp. HMF7616 genome sequencing and assembly.</title>
        <authorList>
            <person name="Kang H."/>
            <person name="Kang J."/>
            <person name="Cha I."/>
            <person name="Kim H."/>
            <person name="Joh K."/>
        </authorList>
    </citation>
    <scope>NUCLEOTIDE SEQUENCE [LARGE SCALE GENOMIC DNA]</scope>
    <source>
        <strain evidence="1 2">HMF7616</strain>
    </source>
</reference>
<dbReference type="InterPro" id="IPR029058">
    <property type="entry name" value="AB_hydrolase_fold"/>
</dbReference>
<dbReference type="SUPFAM" id="SSF53474">
    <property type="entry name" value="alpha/beta-Hydrolases"/>
    <property type="match status" value="1"/>
</dbReference>
<evidence type="ECO:0000313" key="2">
    <source>
        <dbReference type="Proteomes" id="UP000253919"/>
    </source>
</evidence>
<gene>
    <name evidence="1" type="ORF">AHMF7616_05293</name>
</gene>
<keyword evidence="2" id="KW-1185">Reference proteome</keyword>
<dbReference type="Proteomes" id="UP000253919">
    <property type="component" value="Unassembled WGS sequence"/>
</dbReference>